<evidence type="ECO:0000313" key="2">
    <source>
        <dbReference type="Proteomes" id="UP000646386"/>
    </source>
</evidence>
<reference evidence="1 2" key="2">
    <citation type="journal article" date="2021" name="Microorganisms">
        <title>The Ever-Expanding Pseudomonas Genus: Description of 43 New Species and Partition of the Pseudomonas putida Group.</title>
        <authorList>
            <person name="Girard L."/>
            <person name="Lood C."/>
            <person name="Hofte M."/>
            <person name="Vandamme P."/>
            <person name="Rokni-Zadeh H."/>
            <person name="van Noort V."/>
            <person name="Lavigne R."/>
            <person name="De Mot R."/>
        </authorList>
    </citation>
    <scope>NUCLEOTIDE SEQUENCE [LARGE SCALE GENOMIC DNA]</scope>
    <source>
        <strain evidence="1 2">ZA 5.3</strain>
    </source>
</reference>
<organism evidence="1 2">
    <name type="scientific">Pseudomonas tensinigenes</name>
    <dbReference type="NCBI Taxonomy" id="2745511"/>
    <lineage>
        <taxon>Bacteria</taxon>
        <taxon>Pseudomonadati</taxon>
        <taxon>Pseudomonadota</taxon>
        <taxon>Gammaproteobacteria</taxon>
        <taxon>Pseudomonadales</taxon>
        <taxon>Pseudomonadaceae</taxon>
        <taxon>Pseudomonas</taxon>
    </lineage>
</organism>
<name>A0ABX8PS95_9PSED</name>
<sequence>MNKFFSPKVASLVLQTPVNKGFFAVMEAFDKAVITVSELVVVDLPEPLIFPVGASLLAKASGQTH</sequence>
<evidence type="ECO:0000313" key="1">
    <source>
        <dbReference type="EMBL" id="QXI03986.1"/>
    </source>
</evidence>
<dbReference type="RefSeq" id="WP_186614803.1">
    <property type="nucleotide sequence ID" value="NZ_CP077089.1"/>
</dbReference>
<proteinExistence type="predicted"/>
<dbReference type="EMBL" id="CP077089">
    <property type="protein sequence ID" value="QXI03986.1"/>
    <property type="molecule type" value="Genomic_DNA"/>
</dbReference>
<gene>
    <name evidence="1" type="ORF">HU718_018310</name>
</gene>
<keyword evidence="2" id="KW-1185">Reference proteome</keyword>
<protein>
    <submittedName>
        <fullName evidence="1">Uncharacterized protein</fullName>
    </submittedName>
</protein>
<reference evidence="1 2" key="1">
    <citation type="journal article" date="2020" name="Microorganisms">
        <title>Reliable Identification of Environmental Pseudomonas Isolates Using the rpoD Gene.</title>
        <authorList>
            <consortium name="The Broad Institute Genome Sequencing Platform"/>
            <person name="Girard L."/>
            <person name="Lood C."/>
            <person name="Rokni-Zadeh H."/>
            <person name="van Noort V."/>
            <person name="Lavigne R."/>
            <person name="De Mot R."/>
        </authorList>
    </citation>
    <scope>NUCLEOTIDE SEQUENCE [LARGE SCALE GENOMIC DNA]</scope>
    <source>
        <strain evidence="1 2">ZA 5.3</strain>
    </source>
</reference>
<dbReference type="Proteomes" id="UP000646386">
    <property type="component" value="Chromosome"/>
</dbReference>
<accession>A0ABX8PS95</accession>